<protein>
    <submittedName>
        <fullName evidence="2">Uncharacterized protein</fullName>
    </submittedName>
</protein>
<keyword evidence="1" id="KW-1133">Transmembrane helix</keyword>
<evidence type="ECO:0000313" key="3">
    <source>
        <dbReference type="Proteomes" id="UP000238672"/>
    </source>
</evidence>
<organism evidence="2 3">
    <name type="scientific">Candidatus Phytoplasma phoenicium</name>
    <dbReference type="NCBI Taxonomy" id="198422"/>
    <lineage>
        <taxon>Bacteria</taxon>
        <taxon>Bacillati</taxon>
        <taxon>Mycoplasmatota</taxon>
        <taxon>Mollicutes</taxon>
        <taxon>Acholeplasmatales</taxon>
        <taxon>Acholeplasmataceae</taxon>
        <taxon>Candidatus Phytoplasma</taxon>
        <taxon>16SrIX (Pigeon pea witches'-broom group)</taxon>
    </lineage>
</organism>
<evidence type="ECO:0000313" key="2">
    <source>
        <dbReference type="EMBL" id="PQP79977.1"/>
    </source>
</evidence>
<dbReference type="Proteomes" id="UP000238672">
    <property type="component" value="Unassembled WGS sequence"/>
</dbReference>
<dbReference type="EMBL" id="PUUG01000001">
    <property type="protein sequence ID" value="PQP79977.1"/>
    <property type="molecule type" value="Genomic_DNA"/>
</dbReference>
<proteinExistence type="predicted"/>
<keyword evidence="1" id="KW-0812">Transmembrane</keyword>
<sequence>MLLRKIYIGFLMLATVLCFFFSLKFLDDTFCKFPLFIYVVCLIIILFIIGAIKEILSLVCHTKPLHKSVIFFIVVFSLIHFFYFLSFLLNLFSKLSFIEIQDKIKSDFLFQTLIEWSSKHHFYFLFGFFWFFLLIFFVLVNSFRTIHLKLT</sequence>
<dbReference type="AlphaFoldDB" id="A0A2S8NVE0"/>
<gene>
    <name evidence="2" type="ORF">C6B37_00005</name>
</gene>
<feature type="non-terminal residue" evidence="2">
    <location>
        <position position="151"/>
    </location>
</feature>
<feature type="transmembrane region" description="Helical" evidence="1">
    <location>
        <begin position="35"/>
        <end position="56"/>
    </location>
</feature>
<keyword evidence="3" id="KW-1185">Reference proteome</keyword>
<comment type="caution">
    <text evidence="2">The sequence shown here is derived from an EMBL/GenBank/DDBJ whole genome shotgun (WGS) entry which is preliminary data.</text>
</comment>
<feature type="transmembrane region" description="Helical" evidence="1">
    <location>
        <begin position="68"/>
        <end position="89"/>
    </location>
</feature>
<name>A0A2S8NVE0_9MOLU</name>
<accession>A0A2S8NVE0</accession>
<reference evidence="2 3" key="1">
    <citation type="submission" date="2018-02" db="EMBL/GenBank/DDBJ databases">
        <title>Metagenomics reveals mixed infection of spiroplasma and phytoplasma in chicory.</title>
        <authorList>
            <person name="Polano C."/>
            <person name="Moruzzi S."/>
            <person name="Ermacora P."/>
            <person name="Ferrini F."/>
            <person name="Martini M."/>
            <person name="Firrao G."/>
        </authorList>
    </citation>
    <scope>NUCLEOTIDE SEQUENCE [LARGE SCALE GENOMIC DNA]</scope>
    <source>
        <strain evidence="2 3">ChiP</strain>
    </source>
</reference>
<evidence type="ECO:0000256" key="1">
    <source>
        <dbReference type="SAM" id="Phobius"/>
    </source>
</evidence>
<feature type="transmembrane region" description="Helical" evidence="1">
    <location>
        <begin position="122"/>
        <end position="143"/>
    </location>
</feature>
<feature type="transmembrane region" description="Helical" evidence="1">
    <location>
        <begin position="7"/>
        <end position="23"/>
    </location>
</feature>
<keyword evidence="1" id="KW-0472">Membrane</keyword>